<feature type="region of interest" description="Disordered" evidence="1">
    <location>
        <begin position="1050"/>
        <end position="1097"/>
    </location>
</feature>
<evidence type="ECO:0000313" key="3">
    <source>
        <dbReference type="Proteomes" id="UP001066276"/>
    </source>
</evidence>
<sequence length="1601" mass="177082">MDIHTLKEQFWQIKRQISDFYDEYVVTYTRNLAHGLFSSMHISLLAEPDILFICKVEEVTEHLMETTARQFENLKKENDHQLWLKEQYATLCASPKTSIEQIVPSINNGQKTAPVINISVSSSDSLSACSSPVKIPVQLTESPTSLRDLTPFDSEDGSESSEGSISAPLSEQIKSKEEESSDADSNSCTLRNQDMIFLEINGKLCNSVEESESSDDSGSCLAVNKPADSAVQMVHTPEFSDCGDTPALSNNIIEFSDNEETVPVSSELMDFSDHEEIPVVTKSVMDFSESLKISSVSKQTVEISDKEERQESETEQPVIRNESLLLEQDTVAASTTDPDLLFPATMYPVSSSTISEEQISDLPVSDFDVKPATPMPPAVSLKLKTPENQQSETEVQVLKDVICPTKTKDLNLNLVFEDLMISTVLSVLLQETIINSKTKAENLDNNVEAISEETPVLFQSKEQPFSVNRVEDQLPVVETLCKETISDTMNTPQITCNEEIPVLSEDHPKELVCGTSTFSDVNPVSKDLKTLVDTPKSSKTKENSEFFMFTLRTPVTHVSQVSMLCKPQTTINANTAAETDTSCLSEGVTDLTNTPIMSSKEDSTEQETKVLKNTAHDAIPDLLAPESTSPETNSMHSSRITRTIKRKDIGAHMGINTCFAHWKFHLWQDCKLINQDYYVICGYDPQSLSVEELQGRNEFLQYILAEASKNVRNRGSAFATSAQDTHTQEKLVNSLPHASASQVHFQHSAKTKNPDTVQEATLGIPLFSVECLSPSRPVSQNSKCSPDSYKDISVPQSFQVSRLDPVSKGSVKTVGFLSSTQMACAPPKLDDSTSVSIPKCCADSCKDLPVPQCFQVSRIEPVSNGSVKTVGFLSSTQKACALSKLDDNTPVSIPKSSAKPFSILSGFDNNMDIHTLKEQFWQIKRQISDFYDEYVVTYTRNLAHGLFSSMHISLLAEPDILFICKVEEVTEHLMETTARQFENLKKENDHQLWLKEQYATLCASPKTSIEQIVPSINNGQKTAPVINISVSSSDSLSACSSPVKIPVQLTESPTSLRDLTPFDSEDGSESSEGSISAPLSEQIKSKEEESSDADSNSCTLRNQDMIFLEINGKLCNSVEESESSDDSGSCLAVNKPADSAVQMVHTPEFSDCGDTPALSNNIIEFSDNEETVPVSSELMDFSDHEEIPVVTKSVMDFSESLKISSVSKQTVEISDKEERQESETEQPVIRNESLLLEQDTVAASTTDPDLLFPATMYPVSSSTISEEQISDLPVSDFDVKPATPMPPAVSLKLKTPEKQQSETEVQVLKDVICPTKTKDLNLNLVFEDLMISTVLSVLLQETIINSKTKAENLDNNVEAISEETPVLFQSKEQPFSVNRVEDQLPVVETLCKETISDTMNTPQITCNEEIPVLSEDHPKELVCGTSTFSDVNPVSKDLKTLVDTPKSSKTKENSEFFMFTLRTPVTHVSQVSMLCKPQTTINANTAAETDTSCLSEGVTDLTNTPIMSSKEDSTEQETKVLKNTAHDAIPDLLAPESTSPETNSMHSSRITRTIKRKDIGAHMGINTCFAHWKFHLWQDCKLINQGWCWIFLLWLFLFNFF</sequence>
<dbReference type="Proteomes" id="UP001066276">
    <property type="component" value="Chromosome 7"/>
</dbReference>
<evidence type="ECO:0000256" key="1">
    <source>
        <dbReference type="SAM" id="MobiDB-lite"/>
    </source>
</evidence>
<keyword evidence="3" id="KW-1185">Reference proteome</keyword>
<accession>A0AAV7PCH2</accession>
<reference evidence="2" key="1">
    <citation type="journal article" date="2022" name="bioRxiv">
        <title>Sequencing and chromosome-scale assembly of the giantPleurodeles waltlgenome.</title>
        <authorList>
            <person name="Brown T."/>
            <person name="Elewa A."/>
            <person name="Iarovenko S."/>
            <person name="Subramanian E."/>
            <person name="Araus A.J."/>
            <person name="Petzold A."/>
            <person name="Susuki M."/>
            <person name="Suzuki K.-i.T."/>
            <person name="Hayashi T."/>
            <person name="Toyoda A."/>
            <person name="Oliveira C."/>
            <person name="Osipova E."/>
            <person name="Leigh N.D."/>
            <person name="Simon A."/>
            <person name="Yun M.H."/>
        </authorList>
    </citation>
    <scope>NUCLEOTIDE SEQUENCE</scope>
    <source>
        <strain evidence="2">20211129_DDA</strain>
        <tissue evidence="2">Liver</tissue>
    </source>
</reference>
<proteinExistence type="predicted"/>
<gene>
    <name evidence="2" type="ORF">NDU88_003515</name>
</gene>
<feature type="region of interest" description="Disordered" evidence="1">
    <location>
        <begin position="140"/>
        <end position="187"/>
    </location>
</feature>
<comment type="caution">
    <text evidence="2">The sequence shown here is derived from an EMBL/GenBank/DDBJ whole genome shotgun (WGS) entry which is preliminary data.</text>
</comment>
<organism evidence="2 3">
    <name type="scientific">Pleurodeles waltl</name>
    <name type="common">Iberian ribbed newt</name>
    <dbReference type="NCBI Taxonomy" id="8319"/>
    <lineage>
        <taxon>Eukaryota</taxon>
        <taxon>Metazoa</taxon>
        <taxon>Chordata</taxon>
        <taxon>Craniata</taxon>
        <taxon>Vertebrata</taxon>
        <taxon>Euteleostomi</taxon>
        <taxon>Amphibia</taxon>
        <taxon>Batrachia</taxon>
        <taxon>Caudata</taxon>
        <taxon>Salamandroidea</taxon>
        <taxon>Salamandridae</taxon>
        <taxon>Pleurodelinae</taxon>
        <taxon>Pleurodeles</taxon>
    </lineage>
</organism>
<name>A0AAV7PCH2_PLEWA</name>
<dbReference type="EMBL" id="JANPWB010000011">
    <property type="protein sequence ID" value="KAJ1125077.1"/>
    <property type="molecule type" value="Genomic_DNA"/>
</dbReference>
<protein>
    <submittedName>
        <fullName evidence="2">Uncharacterized protein</fullName>
    </submittedName>
</protein>
<evidence type="ECO:0000313" key="2">
    <source>
        <dbReference type="EMBL" id="KAJ1125077.1"/>
    </source>
</evidence>